<reference evidence="4 5" key="1">
    <citation type="journal article" date="2015" name="Infect. Genet. Evol.">
        <title>Genomic sequences of six botulinum neurotoxin-producing strains representing three clostridial species illustrate the mobility and diversity of botulinum neurotoxin genes.</title>
        <authorList>
            <person name="Smith T.J."/>
            <person name="Hill K.K."/>
            <person name="Xie G."/>
            <person name="Foley B.T."/>
            <person name="Williamson C.H."/>
            <person name="Foster J.T."/>
            <person name="Johnson S.L."/>
            <person name="Chertkov O."/>
            <person name="Teshima H."/>
            <person name="Gibbons H.S."/>
            <person name="Johnsky L.A."/>
            <person name="Karavis M.A."/>
            <person name="Smith L.A."/>
        </authorList>
    </citation>
    <scope>NUCLEOTIDE SEQUENCE [LARGE SCALE GENOMIC DNA]</scope>
    <source>
        <strain evidence="4 5">Sullivan</strain>
    </source>
</reference>
<dbReference type="KEGG" id="cbv:U729_227"/>
<proteinExistence type="predicted"/>
<gene>
    <name evidence="4" type="ORF">U729_227</name>
</gene>
<feature type="chain" id="PRO_5038347084" evidence="2">
    <location>
        <begin position="23"/>
        <end position="162"/>
    </location>
</feature>
<evidence type="ECO:0000313" key="4">
    <source>
        <dbReference type="EMBL" id="AIY84227.1"/>
    </source>
</evidence>
<keyword evidence="5" id="KW-1185">Reference proteome</keyword>
<feature type="region of interest" description="Disordered" evidence="1">
    <location>
        <begin position="24"/>
        <end position="57"/>
    </location>
</feature>
<dbReference type="GO" id="GO:0010181">
    <property type="term" value="F:FMN binding"/>
    <property type="evidence" value="ECO:0007669"/>
    <property type="project" value="InterPro"/>
</dbReference>
<dbReference type="eggNOG" id="COG4939">
    <property type="taxonomic scope" value="Bacteria"/>
</dbReference>
<dbReference type="GO" id="GO:0016020">
    <property type="term" value="C:membrane"/>
    <property type="evidence" value="ECO:0007669"/>
    <property type="project" value="InterPro"/>
</dbReference>
<accession>A0A0A7FXA0</accession>
<dbReference type="STRING" id="1561.NPD11_2753"/>
<dbReference type="SMART" id="SM00900">
    <property type="entry name" value="FMN_bind"/>
    <property type="match status" value="1"/>
</dbReference>
<dbReference type="InterPro" id="IPR007329">
    <property type="entry name" value="FMN-bd"/>
</dbReference>
<keyword evidence="2" id="KW-0732">Signal</keyword>
<dbReference type="AlphaFoldDB" id="A0A0A7FXA0"/>
<organism evidence="4 5">
    <name type="scientific">Clostridium baratii str. Sullivan</name>
    <dbReference type="NCBI Taxonomy" id="1415775"/>
    <lineage>
        <taxon>Bacteria</taxon>
        <taxon>Bacillati</taxon>
        <taxon>Bacillota</taxon>
        <taxon>Clostridia</taxon>
        <taxon>Eubacteriales</taxon>
        <taxon>Clostridiaceae</taxon>
        <taxon>Clostridium</taxon>
    </lineage>
</organism>
<dbReference type="RefSeq" id="WP_039310977.1">
    <property type="nucleotide sequence ID" value="NZ_CP006905.1"/>
</dbReference>
<name>A0A0A7FXA0_9CLOT</name>
<dbReference type="PROSITE" id="PS51257">
    <property type="entry name" value="PROKAR_LIPOPROTEIN"/>
    <property type="match status" value="1"/>
</dbReference>
<dbReference type="Proteomes" id="UP000030635">
    <property type="component" value="Chromosome"/>
</dbReference>
<evidence type="ECO:0000256" key="2">
    <source>
        <dbReference type="SAM" id="SignalP"/>
    </source>
</evidence>
<feature type="signal peptide" evidence="2">
    <location>
        <begin position="1"/>
        <end position="22"/>
    </location>
</feature>
<dbReference type="Pfam" id="PF04205">
    <property type="entry name" value="FMN_bind"/>
    <property type="match status" value="1"/>
</dbReference>
<protein>
    <submittedName>
        <fullName evidence="4">FMN-binding domain protein</fullName>
    </submittedName>
</protein>
<dbReference type="Gene3D" id="3.90.1010.20">
    <property type="match status" value="1"/>
</dbReference>
<feature type="compositionally biased region" description="Basic and acidic residues" evidence="1">
    <location>
        <begin position="40"/>
        <end position="54"/>
    </location>
</feature>
<feature type="domain" description="FMN-binding" evidence="3">
    <location>
        <begin position="55"/>
        <end position="146"/>
    </location>
</feature>
<dbReference type="OrthoDB" id="1937675at2"/>
<evidence type="ECO:0000259" key="3">
    <source>
        <dbReference type="SMART" id="SM00900"/>
    </source>
</evidence>
<dbReference type="HOGENOM" id="CLU_119924_1_1_9"/>
<dbReference type="EMBL" id="CP006905">
    <property type="protein sequence ID" value="AIY84227.1"/>
    <property type="molecule type" value="Genomic_DNA"/>
</dbReference>
<sequence length="162" mass="17511">MKRRLVAILCTAVLSLSLVACGSGEEKKDTAKEGTTTSTELKDGTYEAETKEADENGGTAKVKVVVKDGKITEANYNEMTKDGNKRENESYNKMMKEKAGTSPAEYEVEIEKKVVEKQSADFDAVSGATTSSNKAKQLFNAALDNAKEGKTEKASVEIKEAK</sequence>
<evidence type="ECO:0000256" key="1">
    <source>
        <dbReference type="SAM" id="MobiDB-lite"/>
    </source>
</evidence>
<evidence type="ECO:0000313" key="5">
    <source>
        <dbReference type="Proteomes" id="UP000030635"/>
    </source>
</evidence>